<proteinExistence type="predicted"/>
<evidence type="ECO:0000313" key="3">
    <source>
        <dbReference type="Proteomes" id="UP000185911"/>
    </source>
</evidence>
<gene>
    <name evidence="2" type="primary">fimB</name>
    <name evidence="2" type="ORF">BLL52_0813</name>
</gene>
<name>A0A1Q8YIB7_9BURK</name>
<feature type="transmembrane region" description="Helical" evidence="1">
    <location>
        <begin position="52"/>
        <end position="73"/>
    </location>
</feature>
<accession>A0A1Q8YIB7</accession>
<reference evidence="2 3" key="1">
    <citation type="submission" date="2017-01" db="EMBL/GenBank/DDBJ databases">
        <title>Genome sequence of Rhodoferax antarcticus ANT.BR, a psychrophilic purple nonsulfur bacterium from an Antarctic microbial mat.</title>
        <authorList>
            <person name="Baker J."/>
            <person name="Riester C."/>
            <person name="Skinner B."/>
            <person name="Newell A."/>
            <person name="Swingley W."/>
            <person name="Madigan M."/>
            <person name="Jung D."/>
            <person name="Asao M."/>
            <person name="Chen M."/>
            <person name="Loughlin P."/>
            <person name="Pan H."/>
            <person name="Lin S."/>
            <person name="Li N."/>
            <person name="Shaw J."/>
            <person name="Prado M."/>
            <person name="Sherman C."/>
            <person name="Li X."/>
            <person name="Tang J."/>
            <person name="Blankenship R."/>
            <person name="Zhao T."/>
            <person name="Touchman J."/>
            <person name="Sattley M."/>
        </authorList>
    </citation>
    <scope>NUCLEOTIDE SEQUENCE [LARGE SCALE GENOMIC DNA]</scope>
    <source>
        <strain evidence="2 3">ANT.BR</strain>
    </source>
</reference>
<comment type="caution">
    <text evidence="2">The sequence shown here is derived from an EMBL/GenBank/DDBJ whole genome shotgun (WGS) entry which is preliminary data.</text>
</comment>
<evidence type="ECO:0000313" key="2">
    <source>
        <dbReference type="EMBL" id="OLP07717.1"/>
    </source>
</evidence>
<dbReference type="STRING" id="81479.RA876_18010"/>
<dbReference type="NCBIfam" id="NF041437">
    <property type="entry name" value="TfpZ"/>
    <property type="match status" value="1"/>
</dbReference>
<keyword evidence="1" id="KW-1133">Transmembrane helix</keyword>
<dbReference type="EMBL" id="MSYM01000007">
    <property type="protein sequence ID" value="OLP07717.1"/>
    <property type="molecule type" value="Genomic_DNA"/>
</dbReference>
<dbReference type="InterPro" id="IPR047814">
    <property type="entry name" value="TfpX/TfpZ-like"/>
</dbReference>
<dbReference type="AlphaFoldDB" id="A0A1Q8YIB7"/>
<keyword evidence="1" id="KW-0472">Membrane</keyword>
<keyword evidence="1" id="KW-0812">Transmembrane</keyword>
<dbReference type="RefSeq" id="WP_075585373.1">
    <property type="nucleotide sequence ID" value="NZ_MSYM01000007.1"/>
</dbReference>
<organism evidence="2 3">
    <name type="scientific">Rhodoferax antarcticus ANT.BR</name>
    <dbReference type="NCBI Taxonomy" id="1111071"/>
    <lineage>
        <taxon>Bacteria</taxon>
        <taxon>Pseudomonadati</taxon>
        <taxon>Pseudomonadota</taxon>
        <taxon>Betaproteobacteria</taxon>
        <taxon>Burkholderiales</taxon>
        <taxon>Comamonadaceae</taxon>
        <taxon>Rhodoferax</taxon>
    </lineage>
</organism>
<evidence type="ECO:0000256" key="1">
    <source>
        <dbReference type="SAM" id="Phobius"/>
    </source>
</evidence>
<keyword evidence="3" id="KW-1185">Reference proteome</keyword>
<sequence length="259" mass="28793">MPIPTDFFWKDRLKASGIHFGISLVIALLAAALVFGLWYPYPYREISGGRELFFIVVMVDVILGPLITFTIFNRTKPWRELRRDLAIVVLIQLGALGFGLWTVFVARPVHLVFEYDRFRVVHAVDVPAELLSRAPPDVAALPLTGPTLLSLRPFKDANEKMDATMAALGGLSLSARPDLWQPYSVAKNDIWQAAKPIADLKTRFAAQATEIDAVIAKTGRKPETLAYLPMVGRKSFWTVLLDPVTSEVLGFIPLDSFGN</sequence>
<feature type="transmembrane region" description="Helical" evidence="1">
    <location>
        <begin position="20"/>
        <end position="40"/>
    </location>
</feature>
<feature type="transmembrane region" description="Helical" evidence="1">
    <location>
        <begin position="85"/>
        <end position="104"/>
    </location>
</feature>
<dbReference type="Proteomes" id="UP000185911">
    <property type="component" value="Unassembled WGS sequence"/>
</dbReference>
<protein>
    <submittedName>
        <fullName evidence="2">Fimbrial assembly protein</fullName>
    </submittedName>
</protein>